<dbReference type="PANTHER" id="PTHR46577">
    <property type="entry name" value="HTH-TYPE TRANSCRIPTIONAL REGULATORY PROTEIN GABR"/>
    <property type="match status" value="1"/>
</dbReference>
<dbReference type="Gene3D" id="3.40.640.10">
    <property type="entry name" value="Type I PLP-dependent aspartate aminotransferase-like (Major domain)"/>
    <property type="match status" value="1"/>
</dbReference>
<feature type="domain" description="HTH gntR-type" evidence="6">
    <location>
        <begin position="21"/>
        <end position="89"/>
    </location>
</feature>
<organism evidence="7">
    <name type="scientific">marine sediment metagenome</name>
    <dbReference type="NCBI Taxonomy" id="412755"/>
    <lineage>
        <taxon>unclassified sequences</taxon>
        <taxon>metagenomes</taxon>
        <taxon>ecological metagenomes</taxon>
    </lineage>
</organism>
<evidence type="ECO:0000256" key="4">
    <source>
        <dbReference type="ARBA" id="ARBA00023125"/>
    </source>
</evidence>
<dbReference type="SMART" id="SM00345">
    <property type="entry name" value="HTH_GNTR"/>
    <property type="match status" value="1"/>
</dbReference>
<dbReference type="InterPro" id="IPR036388">
    <property type="entry name" value="WH-like_DNA-bd_sf"/>
</dbReference>
<dbReference type="InterPro" id="IPR051446">
    <property type="entry name" value="HTH_trans_reg/aminotransferase"/>
</dbReference>
<dbReference type="GO" id="GO:0003700">
    <property type="term" value="F:DNA-binding transcription factor activity"/>
    <property type="evidence" value="ECO:0007669"/>
    <property type="project" value="InterPro"/>
</dbReference>
<evidence type="ECO:0000259" key="6">
    <source>
        <dbReference type="PROSITE" id="PS50949"/>
    </source>
</evidence>
<feature type="non-terminal residue" evidence="7">
    <location>
        <position position="193"/>
    </location>
</feature>
<dbReference type="Gene3D" id="1.10.10.10">
    <property type="entry name" value="Winged helix-like DNA-binding domain superfamily/Winged helix DNA-binding domain"/>
    <property type="match status" value="1"/>
</dbReference>
<keyword evidence="5" id="KW-0804">Transcription</keyword>
<evidence type="ECO:0000256" key="2">
    <source>
        <dbReference type="ARBA" id="ARBA00022898"/>
    </source>
</evidence>
<evidence type="ECO:0000256" key="3">
    <source>
        <dbReference type="ARBA" id="ARBA00023015"/>
    </source>
</evidence>
<evidence type="ECO:0000256" key="1">
    <source>
        <dbReference type="ARBA" id="ARBA00005384"/>
    </source>
</evidence>
<name>A0A0F8VML3_9ZZZZ</name>
<dbReference type="AlphaFoldDB" id="A0A0F8VML3"/>
<evidence type="ECO:0000256" key="5">
    <source>
        <dbReference type="ARBA" id="ARBA00023163"/>
    </source>
</evidence>
<reference evidence="7" key="1">
    <citation type="journal article" date="2015" name="Nature">
        <title>Complex archaea that bridge the gap between prokaryotes and eukaryotes.</title>
        <authorList>
            <person name="Spang A."/>
            <person name="Saw J.H."/>
            <person name="Jorgensen S.L."/>
            <person name="Zaremba-Niedzwiedzka K."/>
            <person name="Martijn J."/>
            <person name="Lind A.E."/>
            <person name="van Eijk R."/>
            <person name="Schleper C."/>
            <person name="Guy L."/>
            <person name="Ettema T.J."/>
        </authorList>
    </citation>
    <scope>NUCLEOTIDE SEQUENCE</scope>
</reference>
<keyword evidence="3" id="KW-0805">Transcription regulation</keyword>
<dbReference type="PANTHER" id="PTHR46577:SF1">
    <property type="entry name" value="HTH-TYPE TRANSCRIPTIONAL REGULATORY PROTEIN GABR"/>
    <property type="match status" value="1"/>
</dbReference>
<evidence type="ECO:0000313" key="7">
    <source>
        <dbReference type="EMBL" id="KKK45603.1"/>
    </source>
</evidence>
<dbReference type="PRINTS" id="PR00035">
    <property type="entry name" value="HTHGNTR"/>
</dbReference>
<keyword evidence="2" id="KW-0663">Pyridoxal phosphate</keyword>
<comment type="caution">
    <text evidence="7">The sequence shown here is derived from an EMBL/GenBank/DDBJ whole genome shotgun (WGS) entry which is preliminary data.</text>
</comment>
<dbReference type="InterPro" id="IPR036390">
    <property type="entry name" value="WH_DNA-bd_sf"/>
</dbReference>
<dbReference type="InterPro" id="IPR000524">
    <property type="entry name" value="Tscrpt_reg_HTH_GntR"/>
</dbReference>
<dbReference type="Pfam" id="PF00392">
    <property type="entry name" value="GntR"/>
    <property type="match status" value="1"/>
</dbReference>
<accession>A0A0F8VML3</accession>
<dbReference type="CDD" id="cd07377">
    <property type="entry name" value="WHTH_GntR"/>
    <property type="match status" value="1"/>
</dbReference>
<gene>
    <name evidence="7" type="ORF">LCGC14_3165210</name>
</gene>
<dbReference type="SUPFAM" id="SSF53383">
    <property type="entry name" value="PLP-dependent transferases"/>
    <property type="match status" value="1"/>
</dbReference>
<dbReference type="GO" id="GO:0003677">
    <property type="term" value="F:DNA binding"/>
    <property type="evidence" value="ECO:0007669"/>
    <property type="project" value="UniProtKB-KW"/>
</dbReference>
<dbReference type="InterPro" id="IPR015424">
    <property type="entry name" value="PyrdxlP-dep_Trfase"/>
</dbReference>
<dbReference type="EMBL" id="LAZR01070075">
    <property type="protein sequence ID" value="KKK45603.1"/>
    <property type="molecule type" value="Genomic_DNA"/>
</dbReference>
<proteinExistence type="inferred from homology"/>
<protein>
    <recommendedName>
        <fullName evidence="6">HTH gntR-type domain-containing protein</fullName>
    </recommendedName>
</protein>
<dbReference type="SUPFAM" id="SSF46785">
    <property type="entry name" value="Winged helix' DNA-binding domain"/>
    <property type="match status" value="1"/>
</dbReference>
<dbReference type="InterPro" id="IPR015421">
    <property type="entry name" value="PyrdxlP-dep_Trfase_major"/>
</dbReference>
<dbReference type="PROSITE" id="PS50949">
    <property type="entry name" value="HTH_GNTR"/>
    <property type="match status" value="1"/>
</dbReference>
<sequence>MAKYSGGALIPALPIDRAETTSLAVQLVTALRDLILSGELLAGERLPASRTLARDQGVSRSTAVQAYEQLAAEGLIRSHVGAGSFVSDGVPAPATPGLTATGGTGPMPRLARLSAEASDQYFPRLAHPDTPRPFVTGMPAFDMFPMPLWSRLTSRYWRSPRSQVMGYPDACGLAELRRAVSQHLRATRGISAT</sequence>
<comment type="similarity">
    <text evidence="1">In the C-terminal section; belongs to the class-I pyridoxal-phosphate-dependent aminotransferase family.</text>
</comment>
<keyword evidence="4" id="KW-0238">DNA-binding</keyword>